<evidence type="ECO:0000313" key="2">
    <source>
        <dbReference type="Proteomes" id="UP001224890"/>
    </source>
</evidence>
<keyword evidence="2" id="KW-1185">Reference proteome</keyword>
<dbReference type="EMBL" id="JAHMHR010000007">
    <property type="protein sequence ID" value="KAK1689941.1"/>
    <property type="molecule type" value="Genomic_DNA"/>
</dbReference>
<reference evidence="1" key="1">
    <citation type="submission" date="2021-06" db="EMBL/GenBank/DDBJ databases">
        <title>Comparative genomics, transcriptomics and evolutionary studies reveal genomic signatures of adaptation to plant cell wall in hemibiotrophic fungi.</title>
        <authorList>
            <consortium name="DOE Joint Genome Institute"/>
            <person name="Baroncelli R."/>
            <person name="Diaz J.F."/>
            <person name="Benocci T."/>
            <person name="Peng M."/>
            <person name="Battaglia E."/>
            <person name="Haridas S."/>
            <person name="Andreopoulos W."/>
            <person name="Labutti K."/>
            <person name="Pangilinan J."/>
            <person name="Floch G.L."/>
            <person name="Makela M.R."/>
            <person name="Henrissat B."/>
            <person name="Grigoriev I.V."/>
            <person name="Crouch J.A."/>
            <person name="De Vries R.P."/>
            <person name="Sukno S.A."/>
            <person name="Thon M.R."/>
        </authorList>
    </citation>
    <scope>NUCLEOTIDE SEQUENCE</scope>
    <source>
        <strain evidence="1">CBS 193.32</strain>
    </source>
</reference>
<protein>
    <submittedName>
        <fullName evidence="1">Uncharacterized protein</fullName>
    </submittedName>
</protein>
<dbReference type="RefSeq" id="XP_060433636.1">
    <property type="nucleotide sequence ID" value="XM_060571905.1"/>
</dbReference>
<organism evidence="1 2">
    <name type="scientific">Colletotrichum godetiae</name>
    <dbReference type="NCBI Taxonomy" id="1209918"/>
    <lineage>
        <taxon>Eukaryota</taxon>
        <taxon>Fungi</taxon>
        <taxon>Dikarya</taxon>
        <taxon>Ascomycota</taxon>
        <taxon>Pezizomycotina</taxon>
        <taxon>Sordariomycetes</taxon>
        <taxon>Hypocreomycetidae</taxon>
        <taxon>Glomerellales</taxon>
        <taxon>Glomerellaceae</taxon>
        <taxon>Colletotrichum</taxon>
        <taxon>Colletotrichum acutatum species complex</taxon>
    </lineage>
</organism>
<name>A0AAJ0AVV8_9PEZI</name>
<dbReference type="Proteomes" id="UP001224890">
    <property type="component" value="Unassembled WGS sequence"/>
</dbReference>
<gene>
    <name evidence="1" type="ORF">BDP55DRAFT_628476</name>
</gene>
<evidence type="ECO:0000313" key="1">
    <source>
        <dbReference type="EMBL" id="KAK1689941.1"/>
    </source>
</evidence>
<dbReference type="GeneID" id="85456431"/>
<proteinExistence type="predicted"/>
<comment type="caution">
    <text evidence="1">The sequence shown here is derived from an EMBL/GenBank/DDBJ whole genome shotgun (WGS) entry which is preliminary data.</text>
</comment>
<accession>A0AAJ0AVV8</accession>
<sequence>MLALESIQMDENSIDASGTSEPGALNTTLAPAPVTGLCYQNILRPRQILCYELQTSGFGWAVDCGLWSVGSDETRTDIPSLLLTCLWHRRPFDGISWPGLLYSCLTIHTDFAPFLRGDSTCICAVRSCAFPHEVCIVIEDLAGASVASQRLFWRAGPGLRIKRWSKLSGLAITPRL</sequence>
<dbReference type="AlphaFoldDB" id="A0AAJ0AVV8"/>